<dbReference type="InterPro" id="IPR002155">
    <property type="entry name" value="Thiolase"/>
</dbReference>
<evidence type="ECO:0000256" key="5">
    <source>
        <dbReference type="ARBA" id="ARBA00022679"/>
    </source>
</evidence>
<dbReference type="PROSITE" id="PS00099">
    <property type="entry name" value="THIOLASE_3"/>
    <property type="match status" value="1"/>
</dbReference>
<dbReference type="EMBL" id="BKAX01000006">
    <property type="protein sequence ID" value="GEQ06425.1"/>
    <property type="molecule type" value="Genomic_DNA"/>
</dbReference>
<evidence type="ECO:0000259" key="13">
    <source>
        <dbReference type="Pfam" id="PF00108"/>
    </source>
</evidence>
<dbReference type="Pfam" id="PF02803">
    <property type="entry name" value="Thiolase_C"/>
    <property type="match status" value="1"/>
</dbReference>
<dbReference type="PIRSF" id="PIRSF000429">
    <property type="entry name" value="Ac-CoA_Ac_transf"/>
    <property type="match status" value="1"/>
</dbReference>
<dbReference type="InterPro" id="IPR016039">
    <property type="entry name" value="Thiolase-like"/>
</dbReference>
<dbReference type="PANTHER" id="PTHR43853:SF21">
    <property type="entry name" value="STEROID 3-KETOACYL-COA THIOLASE"/>
    <property type="match status" value="1"/>
</dbReference>
<dbReference type="FunFam" id="3.40.47.10:FF:000010">
    <property type="entry name" value="Acetyl-CoA acetyltransferase (Thiolase)"/>
    <property type="match status" value="1"/>
</dbReference>
<dbReference type="AlphaFoldDB" id="A0A0D0QZY8"/>
<evidence type="ECO:0000256" key="10">
    <source>
        <dbReference type="PIRSR" id="PIRSR000429-1"/>
    </source>
</evidence>
<feature type="active site" description="Proton acceptor" evidence="10">
    <location>
        <position position="349"/>
    </location>
</feature>
<dbReference type="GO" id="GO:0003985">
    <property type="term" value="F:acetyl-CoA C-acetyltransferase activity"/>
    <property type="evidence" value="ECO:0007669"/>
    <property type="project" value="UniProtKB-EC"/>
</dbReference>
<dbReference type="CDD" id="cd00751">
    <property type="entry name" value="thiolase"/>
    <property type="match status" value="1"/>
</dbReference>
<evidence type="ECO:0000313" key="16">
    <source>
        <dbReference type="EMBL" id="SUM31195.1"/>
    </source>
</evidence>
<keyword evidence="5 11" id="KW-0808">Transferase</keyword>
<dbReference type="EC" id="2.3.1.9" evidence="3"/>
<evidence type="ECO:0000313" key="15">
    <source>
        <dbReference type="EMBL" id="GEQ06425.1"/>
    </source>
</evidence>
<keyword evidence="12" id="KW-0472">Membrane</keyword>
<feature type="active site" description="Acyl-thioester intermediate" evidence="10">
    <location>
        <position position="93"/>
    </location>
</feature>
<dbReference type="Pfam" id="PF00108">
    <property type="entry name" value="Thiolase_N"/>
    <property type="match status" value="1"/>
</dbReference>
<dbReference type="InterPro" id="IPR050215">
    <property type="entry name" value="Thiolase-like_sf_Thiolase"/>
</dbReference>
<evidence type="ECO:0000256" key="9">
    <source>
        <dbReference type="ARBA" id="ARBA00040726"/>
    </source>
</evidence>
<comment type="similarity">
    <text evidence="2 11">Belongs to the thiolase-like superfamily. Thiolase family.</text>
</comment>
<keyword evidence="18" id="KW-1185">Reference proteome</keyword>
<evidence type="ECO:0000256" key="8">
    <source>
        <dbReference type="ARBA" id="ARBA00030755"/>
    </source>
</evidence>
<evidence type="ECO:0000313" key="18">
    <source>
        <dbReference type="Proteomes" id="UP000321057"/>
    </source>
</evidence>
<dbReference type="GO" id="GO:0010124">
    <property type="term" value="P:phenylacetate catabolic process"/>
    <property type="evidence" value="ECO:0007669"/>
    <property type="project" value="TreeGrafter"/>
</dbReference>
<feature type="active site" description="Proton acceptor" evidence="10">
    <location>
        <position position="380"/>
    </location>
</feature>
<evidence type="ECO:0000256" key="2">
    <source>
        <dbReference type="ARBA" id="ARBA00010982"/>
    </source>
</evidence>
<evidence type="ECO:0000313" key="17">
    <source>
        <dbReference type="Proteomes" id="UP000255277"/>
    </source>
</evidence>
<dbReference type="STRING" id="1293.SH09_00620"/>
<dbReference type="InterPro" id="IPR020610">
    <property type="entry name" value="Thiolase_AS"/>
</dbReference>
<keyword evidence="12" id="KW-0812">Transmembrane</keyword>
<dbReference type="GeneID" id="93846413"/>
<dbReference type="SUPFAM" id="SSF53901">
    <property type="entry name" value="Thiolase-like"/>
    <property type="match status" value="2"/>
</dbReference>
<evidence type="ECO:0000256" key="4">
    <source>
        <dbReference type="ARBA" id="ARBA00014048"/>
    </source>
</evidence>
<evidence type="ECO:0000256" key="3">
    <source>
        <dbReference type="ARBA" id="ARBA00012705"/>
    </source>
</evidence>
<dbReference type="NCBIfam" id="TIGR01930">
    <property type="entry name" value="AcCoA-C-Actrans"/>
    <property type="match status" value="1"/>
</dbReference>
<keyword evidence="12" id="KW-1133">Transmembrane helix</keyword>
<evidence type="ECO:0000256" key="7">
    <source>
        <dbReference type="ARBA" id="ARBA00024073"/>
    </source>
</evidence>
<dbReference type="Proteomes" id="UP000321057">
    <property type="component" value="Unassembled WGS sequence"/>
</dbReference>
<dbReference type="PROSITE" id="PS00737">
    <property type="entry name" value="THIOLASE_2"/>
    <property type="match status" value="1"/>
</dbReference>
<feature type="domain" description="Thiolase N-terminal" evidence="13">
    <location>
        <begin position="5"/>
        <end position="262"/>
    </location>
</feature>
<keyword evidence="6 11" id="KW-0012">Acyltransferase</keyword>
<name>A0A0D0QZY8_STAGA</name>
<dbReference type="PROSITE" id="PS00098">
    <property type="entry name" value="THIOLASE_1"/>
    <property type="match status" value="1"/>
</dbReference>
<evidence type="ECO:0000256" key="1">
    <source>
        <dbReference type="ARBA" id="ARBA00005189"/>
    </source>
</evidence>
<dbReference type="GO" id="GO:0005737">
    <property type="term" value="C:cytoplasm"/>
    <property type="evidence" value="ECO:0007669"/>
    <property type="project" value="UniProtKB-ARBA"/>
</dbReference>
<dbReference type="EC" id="2.3.1.16" evidence="7"/>
<evidence type="ECO:0000256" key="6">
    <source>
        <dbReference type="ARBA" id="ARBA00023315"/>
    </source>
</evidence>
<dbReference type="InterPro" id="IPR020615">
    <property type="entry name" value="Thiolase_acyl_enz_int_AS"/>
</dbReference>
<dbReference type="Gene3D" id="3.40.47.10">
    <property type="match status" value="1"/>
</dbReference>
<dbReference type="InterPro" id="IPR020616">
    <property type="entry name" value="Thiolase_N"/>
</dbReference>
<feature type="domain" description="Thiolase C-terminal" evidence="14">
    <location>
        <begin position="271"/>
        <end position="392"/>
    </location>
</feature>
<evidence type="ECO:0000259" key="14">
    <source>
        <dbReference type="Pfam" id="PF02803"/>
    </source>
</evidence>
<dbReference type="GO" id="GO:0006635">
    <property type="term" value="P:fatty acid beta-oxidation"/>
    <property type="evidence" value="ECO:0007669"/>
    <property type="project" value="TreeGrafter"/>
</dbReference>
<dbReference type="PANTHER" id="PTHR43853">
    <property type="entry name" value="3-KETOACYL-COA THIOLASE, PEROXISOMAL"/>
    <property type="match status" value="1"/>
</dbReference>
<reference evidence="15 18" key="2">
    <citation type="submission" date="2019-07" db="EMBL/GenBank/DDBJ databases">
        <title>Whole genome shotgun sequence of Staphylococcus gallinarum NBRC 109767.</title>
        <authorList>
            <person name="Hosoyama A."/>
            <person name="Uohara A."/>
            <person name="Ohji S."/>
            <person name="Ichikawa N."/>
        </authorList>
    </citation>
    <scope>NUCLEOTIDE SEQUENCE [LARGE SCALE GENOMIC DNA]</scope>
    <source>
        <strain evidence="15 18">NBRC 109767</strain>
    </source>
</reference>
<gene>
    <name evidence="16" type="primary">thlA_1</name>
    <name evidence="16" type="ORF">NCTC12195_00601</name>
    <name evidence="15" type="ORF">SGA02_22530</name>
</gene>
<feature type="transmembrane region" description="Helical" evidence="12">
    <location>
        <begin position="374"/>
        <end position="394"/>
    </location>
</feature>
<sequence length="398" mass="41687">MRDAYIVAYGRSAAGKAKLGGAMAHERPDEVAAKVLKGVLERVGGKFEPGMVEDVIVGNSFPEGLQGQNIARTIALLAGLPQEVPGQTVNRYCSSGLQTVALAANQIIAEQADVIVAGGVELMSAVPMGGNEPTNNPILQDQDSGVSHPMGLTAENVAETYKVSREDQDAYAVQSHQRAKQAQDAGKFDDEIIPIEVNKVTYDVNGPVVSKAVLKEDELIRPDTNAESLAKLPTVFKADGTVTAGSSAPLTDGTGFVVVMSGDKVKELGVEPIARFVGFKAVGVDPKLMGIGPAYAIPEVLKLTNLEVGDIDLVELNEAFASQTLASIREVGLDIEKTNVNGGAIALGHPLGATGAMLVGRLLSEMKKRPDTQYGMVTMCIGVGMGAAGIFEYVGKRS</sequence>
<dbReference type="EMBL" id="UHDK01000001">
    <property type="protein sequence ID" value="SUM31195.1"/>
    <property type="molecule type" value="Genomic_DNA"/>
</dbReference>
<dbReference type="OrthoDB" id="9764892at2"/>
<accession>A0A0D0QZY8</accession>
<evidence type="ECO:0000256" key="12">
    <source>
        <dbReference type="SAM" id="Phobius"/>
    </source>
</evidence>
<proteinExistence type="inferred from homology"/>
<dbReference type="Proteomes" id="UP000255277">
    <property type="component" value="Unassembled WGS sequence"/>
</dbReference>
<comment type="pathway">
    <text evidence="1">Lipid metabolism.</text>
</comment>
<dbReference type="RefSeq" id="WP_042737679.1">
    <property type="nucleotide sequence ID" value="NZ_BKAX01000006.1"/>
</dbReference>
<evidence type="ECO:0000256" key="11">
    <source>
        <dbReference type="RuleBase" id="RU003557"/>
    </source>
</evidence>
<organism evidence="16 17">
    <name type="scientific">Staphylococcus gallinarum</name>
    <dbReference type="NCBI Taxonomy" id="1293"/>
    <lineage>
        <taxon>Bacteria</taxon>
        <taxon>Bacillati</taxon>
        <taxon>Bacillota</taxon>
        <taxon>Bacilli</taxon>
        <taxon>Bacillales</taxon>
        <taxon>Staphylococcaceae</taxon>
        <taxon>Staphylococcus</taxon>
    </lineage>
</organism>
<dbReference type="InterPro" id="IPR020613">
    <property type="entry name" value="Thiolase_CS"/>
</dbReference>
<dbReference type="InterPro" id="IPR020617">
    <property type="entry name" value="Thiolase_C"/>
</dbReference>
<protein>
    <recommendedName>
        <fullName evidence="4">Probable acetyl-CoA acyltransferase</fullName>
        <ecNumber evidence="7">2.3.1.16</ecNumber>
        <ecNumber evidence="3">2.3.1.9</ecNumber>
    </recommendedName>
    <alternativeName>
        <fullName evidence="8">Acetoacetyl-CoA thiolase</fullName>
    </alternativeName>
    <alternativeName>
        <fullName evidence="9">Putative acetyl-CoA C-acetyltransferase VraB</fullName>
    </alternativeName>
</protein>
<reference evidence="16 17" key="1">
    <citation type="submission" date="2018-06" db="EMBL/GenBank/DDBJ databases">
        <authorList>
            <consortium name="Pathogen Informatics"/>
            <person name="Doyle S."/>
        </authorList>
    </citation>
    <scope>NUCLEOTIDE SEQUENCE [LARGE SCALE GENOMIC DNA]</scope>
    <source>
        <strain evidence="16 17">NCTC12195</strain>
    </source>
</reference>